<evidence type="ECO:0000256" key="1">
    <source>
        <dbReference type="ARBA" id="ARBA00022741"/>
    </source>
</evidence>
<dbReference type="PROSITE" id="PS00688">
    <property type="entry name" value="SIGMA54_INTERACT_3"/>
    <property type="match status" value="1"/>
</dbReference>
<dbReference type="CDD" id="cd00009">
    <property type="entry name" value="AAA"/>
    <property type="match status" value="1"/>
</dbReference>
<dbReference type="Pfam" id="PF00158">
    <property type="entry name" value="Sigma54_activat"/>
    <property type="match status" value="1"/>
</dbReference>
<dbReference type="FunFam" id="3.40.50.300:FF:000006">
    <property type="entry name" value="DNA-binding transcriptional regulator NtrC"/>
    <property type="match status" value="1"/>
</dbReference>
<evidence type="ECO:0000313" key="8">
    <source>
        <dbReference type="EMBL" id="SNT20553.1"/>
    </source>
</evidence>
<dbReference type="InterPro" id="IPR025662">
    <property type="entry name" value="Sigma_54_int_dom_ATP-bd_1"/>
</dbReference>
<dbReference type="Gene3D" id="1.10.8.60">
    <property type="match status" value="1"/>
</dbReference>
<feature type="domain" description="PAS" evidence="7">
    <location>
        <begin position="10"/>
        <end position="51"/>
    </location>
</feature>
<dbReference type="GO" id="GO:0005524">
    <property type="term" value="F:ATP binding"/>
    <property type="evidence" value="ECO:0007669"/>
    <property type="project" value="UniProtKB-KW"/>
</dbReference>
<feature type="domain" description="Sigma-54 factor interaction" evidence="6">
    <location>
        <begin position="141"/>
        <end position="370"/>
    </location>
</feature>
<dbReference type="SUPFAM" id="SSF52540">
    <property type="entry name" value="P-loop containing nucleoside triphosphate hydrolases"/>
    <property type="match status" value="1"/>
</dbReference>
<dbReference type="InterPro" id="IPR002078">
    <property type="entry name" value="Sigma_54_int"/>
</dbReference>
<dbReference type="SUPFAM" id="SSF46689">
    <property type="entry name" value="Homeodomain-like"/>
    <property type="match status" value="1"/>
</dbReference>
<evidence type="ECO:0000259" key="7">
    <source>
        <dbReference type="PROSITE" id="PS50112"/>
    </source>
</evidence>
<dbReference type="AlphaFoldDB" id="A0A239KSE7"/>
<dbReference type="SUPFAM" id="SSF55785">
    <property type="entry name" value="PYP-like sensor domain (PAS domain)"/>
    <property type="match status" value="1"/>
</dbReference>
<dbReference type="PANTHER" id="PTHR32071">
    <property type="entry name" value="TRANSCRIPTIONAL REGULATORY PROTEIN"/>
    <property type="match status" value="1"/>
</dbReference>
<keyword evidence="9" id="KW-1185">Reference proteome</keyword>
<keyword evidence="4 8" id="KW-0238">DNA-binding</keyword>
<dbReference type="InterPro" id="IPR009057">
    <property type="entry name" value="Homeodomain-like_sf"/>
</dbReference>
<dbReference type="OrthoDB" id="9803970at2"/>
<dbReference type="InterPro" id="IPR035965">
    <property type="entry name" value="PAS-like_dom_sf"/>
</dbReference>
<gene>
    <name evidence="8" type="ORF">SAMN05446037_10524</name>
</gene>
<dbReference type="InterPro" id="IPR013767">
    <property type="entry name" value="PAS_fold"/>
</dbReference>
<dbReference type="SMART" id="SM00382">
    <property type="entry name" value="AAA"/>
    <property type="match status" value="1"/>
</dbReference>
<evidence type="ECO:0000256" key="5">
    <source>
        <dbReference type="ARBA" id="ARBA00023163"/>
    </source>
</evidence>
<dbReference type="InterPro" id="IPR058031">
    <property type="entry name" value="AAA_lid_NorR"/>
</dbReference>
<evidence type="ECO:0000256" key="4">
    <source>
        <dbReference type="ARBA" id="ARBA00023125"/>
    </source>
</evidence>
<dbReference type="Pfam" id="PF00989">
    <property type="entry name" value="PAS"/>
    <property type="match status" value="1"/>
</dbReference>
<dbReference type="Proteomes" id="UP000198304">
    <property type="component" value="Unassembled WGS sequence"/>
</dbReference>
<dbReference type="CDD" id="cd00130">
    <property type="entry name" value="PAS"/>
    <property type="match status" value="1"/>
</dbReference>
<keyword evidence="2" id="KW-0067">ATP-binding</keyword>
<dbReference type="InterPro" id="IPR027417">
    <property type="entry name" value="P-loop_NTPase"/>
</dbReference>
<dbReference type="InterPro" id="IPR000014">
    <property type="entry name" value="PAS"/>
</dbReference>
<dbReference type="PANTHER" id="PTHR32071:SF57">
    <property type="entry name" value="C4-DICARBOXYLATE TRANSPORT TRANSCRIPTIONAL REGULATORY PROTEIN DCTD"/>
    <property type="match status" value="1"/>
</dbReference>
<name>A0A239KSE7_9FIRM</name>
<dbReference type="Gene3D" id="1.10.10.60">
    <property type="entry name" value="Homeodomain-like"/>
    <property type="match status" value="1"/>
</dbReference>
<dbReference type="Gene3D" id="3.30.450.20">
    <property type="entry name" value="PAS domain"/>
    <property type="match status" value="1"/>
</dbReference>
<evidence type="ECO:0000313" key="9">
    <source>
        <dbReference type="Proteomes" id="UP000198304"/>
    </source>
</evidence>
<dbReference type="PROSITE" id="PS50045">
    <property type="entry name" value="SIGMA54_INTERACT_4"/>
    <property type="match status" value="1"/>
</dbReference>
<keyword evidence="3" id="KW-0805">Transcription regulation</keyword>
<dbReference type="InterPro" id="IPR025943">
    <property type="entry name" value="Sigma_54_int_dom_ATP-bd_2"/>
</dbReference>
<proteinExistence type="predicted"/>
<dbReference type="GO" id="GO:0003677">
    <property type="term" value="F:DNA binding"/>
    <property type="evidence" value="ECO:0007669"/>
    <property type="project" value="UniProtKB-KW"/>
</dbReference>
<evidence type="ECO:0000259" key="6">
    <source>
        <dbReference type="PROSITE" id="PS50045"/>
    </source>
</evidence>
<dbReference type="Gene3D" id="3.40.50.300">
    <property type="entry name" value="P-loop containing nucleotide triphosphate hydrolases"/>
    <property type="match status" value="1"/>
</dbReference>
<dbReference type="InterPro" id="IPR025944">
    <property type="entry name" value="Sigma_54_int_dom_CS"/>
</dbReference>
<keyword evidence="5" id="KW-0804">Transcription</keyword>
<accession>A0A239KSE7</accession>
<dbReference type="PROSITE" id="PS00675">
    <property type="entry name" value="SIGMA54_INTERACT_1"/>
    <property type="match status" value="1"/>
</dbReference>
<reference evidence="8 9" key="1">
    <citation type="submission" date="2017-06" db="EMBL/GenBank/DDBJ databases">
        <authorList>
            <person name="Kim H.J."/>
            <person name="Triplett B.A."/>
        </authorList>
    </citation>
    <scope>NUCLEOTIDE SEQUENCE [LARGE SCALE GENOMIC DNA]</scope>
    <source>
        <strain evidence="8 9">SCA</strain>
    </source>
</reference>
<keyword evidence="1" id="KW-0547">Nucleotide-binding</keyword>
<dbReference type="Pfam" id="PF25601">
    <property type="entry name" value="AAA_lid_14"/>
    <property type="match status" value="1"/>
</dbReference>
<dbReference type="InterPro" id="IPR003593">
    <property type="entry name" value="AAA+_ATPase"/>
</dbReference>
<evidence type="ECO:0000256" key="3">
    <source>
        <dbReference type="ARBA" id="ARBA00023015"/>
    </source>
</evidence>
<organism evidence="8 9">
    <name type="scientific">Anaerovirgula multivorans</name>
    <dbReference type="NCBI Taxonomy" id="312168"/>
    <lineage>
        <taxon>Bacteria</taxon>
        <taxon>Bacillati</taxon>
        <taxon>Bacillota</taxon>
        <taxon>Clostridia</taxon>
        <taxon>Peptostreptococcales</taxon>
        <taxon>Natronincolaceae</taxon>
        <taxon>Anaerovirgula</taxon>
    </lineage>
</organism>
<dbReference type="PROSITE" id="PS00676">
    <property type="entry name" value="SIGMA54_INTERACT_2"/>
    <property type="match status" value="1"/>
</dbReference>
<dbReference type="EMBL" id="FZOJ01000052">
    <property type="protein sequence ID" value="SNT20553.1"/>
    <property type="molecule type" value="Genomic_DNA"/>
</dbReference>
<evidence type="ECO:0000256" key="2">
    <source>
        <dbReference type="ARBA" id="ARBA00022840"/>
    </source>
</evidence>
<dbReference type="GO" id="GO:0006355">
    <property type="term" value="P:regulation of DNA-templated transcription"/>
    <property type="evidence" value="ECO:0007669"/>
    <property type="project" value="InterPro"/>
</dbReference>
<dbReference type="RefSeq" id="WP_089285430.1">
    <property type="nucleotide sequence ID" value="NZ_FZOJ01000052.1"/>
</dbReference>
<protein>
    <submittedName>
        <fullName evidence="8">Transcriptional regulator containing PAS, AAA-type ATPase, and DNA-binding Fis domains</fullName>
    </submittedName>
</protein>
<dbReference type="SMART" id="SM00091">
    <property type="entry name" value="PAS"/>
    <property type="match status" value="1"/>
</dbReference>
<sequence>MQINKVEEMIFDSLYDGVLIADGNCIVRYINPSYTRITKVEKEEILGKPLIEVRPGAKLPSVIRNGKQLLRIPRRVDDVEYIVNMVPIKEDDEVIGGISILNEINDVYKLTEALNQSNMMIQKLQKRMKRMGKAKYSFDDIISIDKNSIEAKNLARRIAKKNSSILITGESGTGKELYANAIHNVSDRQNGPFIAVNCAIFESNLLESELFGYEEGAFTGAKKGGKIGLFEVANGGTLFLDEISEMNYGLQAKLLRTLQENTIRRIGGLEEISIDIRLVCATNKNLKTMVEENRFREDLYYRIAVFPINILPLRQRRKDIDELVLHFLSEMNSKTERHVEIANDVMKILHNYEWPGNIRELKNTIEFSINMVDENIIKPEHLPKIIQAQGIKKNIVKLKTLEEIIKDTEAAEIKKAMLIYGNTVEGKKKAAKALGISLATLYNKLK</sequence>
<dbReference type="PROSITE" id="PS50112">
    <property type="entry name" value="PAS"/>
    <property type="match status" value="1"/>
</dbReference>